<evidence type="ECO:0000313" key="4">
    <source>
        <dbReference type="EMBL" id="PWK77232.1"/>
    </source>
</evidence>
<gene>
    <name evidence="4" type="ORF">LX99_03043</name>
</gene>
<dbReference type="EMBL" id="QGHA01000005">
    <property type="protein sequence ID" value="PWK77232.1"/>
    <property type="molecule type" value="Genomic_DNA"/>
</dbReference>
<protein>
    <submittedName>
        <fullName evidence="4">Response regulator receiver domain-containing protein</fullName>
    </submittedName>
</protein>
<proteinExistence type="predicted"/>
<evidence type="ECO:0000313" key="5">
    <source>
        <dbReference type="Proteomes" id="UP000245678"/>
    </source>
</evidence>
<feature type="domain" description="Response regulatory" evidence="3">
    <location>
        <begin position="7"/>
        <end position="122"/>
    </location>
</feature>
<dbReference type="PANTHER" id="PTHR44591:SF3">
    <property type="entry name" value="RESPONSE REGULATORY DOMAIN-CONTAINING PROTEIN"/>
    <property type="match status" value="1"/>
</dbReference>
<dbReference type="InterPro" id="IPR001789">
    <property type="entry name" value="Sig_transdc_resp-reg_receiver"/>
</dbReference>
<organism evidence="4 5">
    <name type="scientific">Mucilaginibacter oryzae</name>
    <dbReference type="NCBI Taxonomy" id="468058"/>
    <lineage>
        <taxon>Bacteria</taxon>
        <taxon>Pseudomonadati</taxon>
        <taxon>Bacteroidota</taxon>
        <taxon>Sphingobacteriia</taxon>
        <taxon>Sphingobacteriales</taxon>
        <taxon>Sphingobacteriaceae</taxon>
        <taxon>Mucilaginibacter</taxon>
    </lineage>
</organism>
<dbReference type="SMART" id="SM00448">
    <property type="entry name" value="REC"/>
    <property type="match status" value="1"/>
</dbReference>
<comment type="caution">
    <text evidence="4">The sequence shown here is derived from an EMBL/GenBank/DDBJ whole genome shotgun (WGS) entry which is preliminary data.</text>
</comment>
<dbReference type="InterPro" id="IPR011006">
    <property type="entry name" value="CheY-like_superfamily"/>
</dbReference>
<keyword evidence="1 2" id="KW-0597">Phosphoprotein</keyword>
<evidence type="ECO:0000256" key="2">
    <source>
        <dbReference type="PROSITE-ProRule" id="PRU00169"/>
    </source>
</evidence>
<reference evidence="4 5" key="1">
    <citation type="submission" date="2018-05" db="EMBL/GenBank/DDBJ databases">
        <title>Genomic Encyclopedia of Archaeal and Bacterial Type Strains, Phase II (KMG-II): from individual species to whole genera.</title>
        <authorList>
            <person name="Goeker M."/>
        </authorList>
    </citation>
    <scope>NUCLEOTIDE SEQUENCE [LARGE SCALE GENOMIC DNA]</scope>
    <source>
        <strain evidence="4 5">DSM 19975</strain>
    </source>
</reference>
<name>A0A316HQT3_9SPHI</name>
<dbReference type="PROSITE" id="PS50110">
    <property type="entry name" value="RESPONSE_REGULATORY"/>
    <property type="match status" value="1"/>
</dbReference>
<dbReference type="SUPFAM" id="SSF52172">
    <property type="entry name" value="CheY-like"/>
    <property type="match status" value="1"/>
</dbReference>
<accession>A0A316HQT3</accession>
<keyword evidence="5" id="KW-1185">Reference proteome</keyword>
<evidence type="ECO:0000256" key="1">
    <source>
        <dbReference type="ARBA" id="ARBA00022553"/>
    </source>
</evidence>
<dbReference type="GO" id="GO:0000160">
    <property type="term" value="P:phosphorelay signal transduction system"/>
    <property type="evidence" value="ECO:0007669"/>
    <property type="project" value="InterPro"/>
</dbReference>
<dbReference type="PANTHER" id="PTHR44591">
    <property type="entry name" value="STRESS RESPONSE REGULATOR PROTEIN 1"/>
    <property type="match status" value="1"/>
</dbReference>
<dbReference type="RefSeq" id="WP_109608626.1">
    <property type="nucleotide sequence ID" value="NZ_QGHA01000005.1"/>
</dbReference>
<dbReference type="Pfam" id="PF00072">
    <property type="entry name" value="Response_reg"/>
    <property type="match status" value="1"/>
</dbReference>
<dbReference type="AlphaFoldDB" id="A0A316HQT3"/>
<feature type="modified residue" description="4-aspartylphosphate" evidence="2">
    <location>
        <position position="56"/>
    </location>
</feature>
<dbReference type="Gene3D" id="3.40.50.2300">
    <property type="match status" value="1"/>
</dbReference>
<sequence>MYNKKKKVLVIDDDHDILEIISMVLDSSGYDVLTADNGRNVNELVESFSPDIILLDVTIGEMDGRDICKALKSEPRTSKTPIIIVSATHGLHTSSEKKCKADHYISKPFDIDDLVQQVVKYA</sequence>
<evidence type="ECO:0000259" key="3">
    <source>
        <dbReference type="PROSITE" id="PS50110"/>
    </source>
</evidence>
<dbReference type="Proteomes" id="UP000245678">
    <property type="component" value="Unassembled WGS sequence"/>
</dbReference>
<dbReference type="InterPro" id="IPR050595">
    <property type="entry name" value="Bact_response_regulator"/>
</dbReference>